<evidence type="ECO:0000313" key="3">
    <source>
        <dbReference type="Proteomes" id="UP000198426"/>
    </source>
</evidence>
<protein>
    <recommendedName>
        <fullName evidence="1">DUF6473 domain-containing protein</fullName>
    </recommendedName>
</protein>
<evidence type="ECO:0000259" key="1">
    <source>
        <dbReference type="Pfam" id="PF20078"/>
    </source>
</evidence>
<organism evidence="2 3">
    <name type="scientific">Tropicimonas sediminicola</name>
    <dbReference type="NCBI Taxonomy" id="1031541"/>
    <lineage>
        <taxon>Bacteria</taxon>
        <taxon>Pseudomonadati</taxon>
        <taxon>Pseudomonadota</taxon>
        <taxon>Alphaproteobacteria</taxon>
        <taxon>Rhodobacterales</taxon>
        <taxon>Roseobacteraceae</taxon>
        <taxon>Tropicimonas</taxon>
    </lineage>
</organism>
<gene>
    <name evidence="2" type="ORF">SAMN05421757_104197</name>
</gene>
<dbReference type="InterPro" id="IPR045524">
    <property type="entry name" value="DUF6473"/>
</dbReference>
<dbReference type="RefSeq" id="WP_089233289.1">
    <property type="nucleotide sequence ID" value="NZ_FZOY01000004.1"/>
</dbReference>
<evidence type="ECO:0000313" key="2">
    <source>
        <dbReference type="EMBL" id="SNS88337.1"/>
    </source>
</evidence>
<dbReference type="Proteomes" id="UP000198426">
    <property type="component" value="Unassembled WGS sequence"/>
</dbReference>
<accession>A0A239I418</accession>
<dbReference type="EMBL" id="FZOY01000004">
    <property type="protein sequence ID" value="SNS88337.1"/>
    <property type="molecule type" value="Genomic_DNA"/>
</dbReference>
<dbReference type="Pfam" id="PF20078">
    <property type="entry name" value="DUF6473"/>
    <property type="match status" value="1"/>
</dbReference>
<reference evidence="2 3" key="1">
    <citation type="submission" date="2017-06" db="EMBL/GenBank/DDBJ databases">
        <authorList>
            <person name="Kim H.J."/>
            <person name="Triplett B.A."/>
        </authorList>
    </citation>
    <scope>NUCLEOTIDE SEQUENCE [LARGE SCALE GENOMIC DNA]</scope>
    <source>
        <strain evidence="2 3">DSM 29339</strain>
    </source>
</reference>
<feature type="domain" description="DUF6473" evidence="1">
    <location>
        <begin position="1"/>
        <end position="270"/>
    </location>
</feature>
<dbReference type="OrthoDB" id="7838347at2"/>
<dbReference type="AlphaFoldDB" id="A0A239I418"/>
<keyword evidence="3" id="KW-1185">Reference proteome</keyword>
<sequence length="281" mass="31933">MAFEHPGDGALDYLPCRYGKSRLLFRGPKKPLEGRFAVFFGGTETYGKFIEYPFADLVGDALGFPTINMGCVNAGIDVYARDQPLTQIANRAEVAVIQVMGAQNMSNRFYSVHPRRNDRFIGPSALMQTIYREVDFTEYAFTRHMLQALQDHCERRFDLVVEELKAAWVARMRSWMESLECRKVLLWLSERTPEEEDHVLDPLFVDRRMLEQIRPLVDDIIEVVHMPAVNEFNTEGMVFSELEAQAARQTPGVSVHIEAAAALVPVLEGLIEAPWPEGRAP</sequence>
<name>A0A239I418_9RHOB</name>
<proteinExistence type="predicted"/>